<accession>C1G6L2</accession>
<sequence length="271" mass="30866">MSLHDCQLSEAHLIAFFASMEWDPSIPIDRIRFSPTETVWQTNPTSVSWQRRSHNDNLQTSSLYLSYSCEVFTHQTAFEGSLSDDTQLQFGFLQQLSAIPENLVVGLVRDKAATDARVEQELPGRNIHILQADVTDYDSLKVGLRKTAAQLSDSVDYLIANAALTSRWSRYRCPVRIPYPGFFLWNSLPTDYVGVGYSMEDPKRLEEDLIRHFRTNAVGNIHLLAWGLRASFAEKGQPRKVSPLPLEWQTMILSLDMMSRQEHPTPLPRPS</sequence>
<proteinExistence type="predicted"/>
<organism evidence="1 2">
    <name type="scientific">Paracoccidioides brasiliensis (strain Pb18)</name>
    <dbReference type="NCBI Taxonomy" id="502780"/>
    <lineage>
        <taxon>Eukaryota</taxon>
        <taxon>Fungi</taxon>
        <taxon>Dikarya</taxon>
        <taxon>Ascomycota</taxon>
        <taxon>Pezizomycotina</taxon>
        <taxon>Eurotiomycetes</taxon>
        <taxon>Eurotiomycetidae</taxon>
        <taxon>Onygenales</taxon>
        <taxon>Ajellomycetaceae</taxon>
        <taxon>Paracoccidioides</taxon>
    </lineage>
</organism>
<evidence type="ECO:0000313" key="1">
    <source>
        <dbReference type="EMBL" id="EEH46719.2"/>
    </source>
</evidence>
<gene>
    <name evidence="1" type="ORF">PADG_02817</name>
</gene>
<evidence type="ECO:0008006" key="3">
    <source>
        <dbReference type="Google" id="ProtNLM"/>
    </source>
</evidence>
<dbReference type="AlphaFoldDB" id="C1G6L2"/>
<dbReference type="KEGG" id="pbn:PADG_02817"/>
<dbReference type="HOGENOM" id="CLU_1027126_0_0_1"/>
<protein>
    <recommendedName>
        <fullName evidence="3">Ketoreductase (KR) domain-containing protein</fullName>
    </recommendedName>
</protein>
<keyword evidence="2" id="KW-1185">Reference proteome</keyword>
<dbReference type="eggNOG" id="KOG1611">
    <property type="taxonomic scope" value="Eukaryota"/>
</dbReference>
<dbReference type="InParanoid" id="C1G6L2"/>
<dbReference type="InterPro" id="IPR036291">
    <property type="entry name" value="NAD(P)-bd_dom_sf"/>
</dbReference>
<dbReference type="RefSeq" id="XP_010758148.1">
    <property type="nucleotide sequence ID" value="XM_010759846.1"/>
</dbReference>
<reference evidence="1 2" key="1">
    <citation type="journal article" date="2011" name="PLoS Genet.">
        <title>Comparative genomic analysis of human fungal pathogens causing paracoccidioidomycosis.</title>
        <authorList>
            <person name="Desjardins C.A."/>
            <person name="Champion M.D."/>
            <person name="Holder J.W."/>
            <person name="Muszewska A."/>
            <person name="Goldberg J."/>
            <person name="Bailao A.M."/>
            <person name="Brigido M.M."/>
            <person name="Ferreira M.E."/>
            <person name="Garcia A.M."/>
            <person name="Grynberg M."/>
            <person name="Gujja S."/>
            <person name="Heiman D.I."/>
            <person name="Henn M.R."/>
            <person name="Kodira C.D."/>
            <person name="Leon-Narvaez H."/>
            <person name="Longo L.V."/>
            <person name="Ma L.J."/>
            <person name="Malavazi I."/>
            <person name="Matsuo A.L."/>
            <person name="Morais F.V."/>
            <person name="Pereira M."/>
            <person name="Rodriguez-Brito S."/>
            <person name="Sakthikumar S."/>
            <person name="Salem-Izacc S.M."/>
            <person name="Sykes S.M."/>
            <person name="Teixeira M.M."/>
            <person name="Vallejo M.C."/>
            <person name="Walter M.E."/>
            <person name="Yandava C."/>
            <person name="Young S."/>
            <person name="Zeng Q."/>
            <person name="Zucker J."/>
            <person name="Felipe M.S."/>
            <person name="Goldman G.H."/>
            <person name="Haas B.J."/>
            <person name="McEwen J.G."/>
            <person name="Nino-Vega G."/>
            <person name="Puccia R."/>
            <person name="San-Blas G."/>
            <person name="Soares C.M."/>
            <person name="Birren B.W."/>
            <person name="Cuomo C.A."/>
        </authorList>
    </citation>
    <scope>NUCLEOTIDE SEQUENCE [LARGE SCALE GENOMIC DNA]</scope>
    <source>
        <strain evidence="1 2">Pb18</strain>
    </source>
</reference>
<dbReference type="Proteomes" id="UP000001628">
    <property type="component" value="Unassembled WGS sequence"/>
</dbReference>
<dbReference type="SUPFAM" id="SSF51735">
    <property type="entry name" value="NAD(P)-binding Rossmann-fold domains"/>
    <property type="match status" value="1"/>
</dbReference>
<dbReference type="OrthoDB" id="7289984at2759"/>
<dbReference type="VEuPathDB" id="FungiDB:PADG_02817"/>
<dbReference type="EMBL" id="KN275959">
    <property type="protein sequence ID" value="EEH46719.2"/>
    <property type="molecule type" value="Genomic_DNA"/>
</dbReference>
<name>C1G6L2_PARBD</name>
<dbReference type="Gene3D" id="3.40.50.720">
    <property type="entry name" value="NAD(P)-binding Rossmann-like Domain"/>
    <property type="match status" value="1"/>
</dbReference>
<dbReference type="GeneID" id="22582235"/>
<evidence type="ECO:0000313" key="2">
    <source>
        <dbReference type="Proteomes" id="UP000001628"/>
    </source>
</evidence>